<dbReference type="WBParaSite" id="ACAC_0000789501-mRNA-1">
    <property type="protein sequence ID" value="ACAC_0000789501-mRNA-1"/>
    <property type="gene ID" value="ACAC_0000789501"/>
</dbReference>
<evidence type="ECO:0000259" key="1">
    <source>
        <dbReference type="Pfam" id="PF01541"/>
    </source>
</evidence>
<dbReference type="SUPFAM" id="SSF82771">
    <property type="entry name" value="GIY-YIG endonuclease"/>
    <property type="match status" value="1"/>
</dbReference>
<dbReference type="InterPro" id="IPR035901">
    <property type="entry name" value="GIY-YIG_endonuc_sf"/>
</dbReference>
<name>A0A0K0DBR4_ANGCA</name>
<organism evidence="2 3">
    <name type="scientific">Angiostrongylus cantonensis</name>
    <name type="common">Rat lungworm</name>
    <dbReference type="NCBI Taxonomy" id="6313"/>
    <lineage>
        <taxon>Eukaryota</taxon>
        <taxon>Metazoa</taxon>
        <taxon>Ecdysozoa</taxon>
        <taxon>Nematoda</taxon>
        <taxon>Chromadorea</taxon>
        <taxon>Rhabditida</taxon>
        <taxon>Rhabditina</taxon>
        <taxon>Rhabditomorpha</taxon>
        <taxon>Strongyloidea</taxon>
        <taxon>Metastrongylidae</taxon>
        <taxon>Angiostrongylus</taxon>
    </lineage>
</organism>
<evidence type="ECO:0000313" key="2">
    <source>
        <dbReference type="Proteomes" id="UP000035642"/>
    </source>
</evidence>
<reference evidence="2" key="1">
    <citation type="submission" date="2012-09" db="EMBL/GenBank/DDBJ databases">
        <authorList>
            <person name="Martin A.A."/>
        </authorList>
    </citation>
    <scope>NUCLEOTIDE SEQUENCE</scope>
</reference>
<feature type="domain" description="GIY-YIG" evidence="1">
    <location>
        <begin position="4"/>
        <end position="90"/>
    </location>
</feature>
<dbReference type="Pfam" id="PF01541">
    <property type="entry name" value="GIY-YIG"/>
    <property type="match status" value="1"/>
</dbReference>
<sequence>MSSGTVYLIFCKVSGDEYVGETGGPFGVRIEEHLVGKSKLKPNTPPGAHRMQEHNGEDFEVGVTTLTHESKTSARKTLEAFWINSKYPKMNRKEECLVITRDLAPYLRLNQ</sequence>
<dbReference type="Proteomes" id="UP000035642">
    <property type="component" value="Unassembled WGS sequence"/>
</dbReference>
<dbReference type="AlphaFoldDB" id="A0A0K0DBR4"/>
<accession>A0A0K0DBR4</accession>
<protein>
    <submittedName>
        <fullName evidence="3">GIY-YIG domain-containing protein</fullName>
    </submittedName>
</protein>
<evidence type="ECO:0000313" key="3">
    <source>
        <dbReference type="WBParaSite" id="ACAC_0000789501-mRNA-1"/>
    </source>
</evidence>
<proteinExistence type="predicted"/>
<dbReference type="InterPro" id="IPR000305">
    <property type="entry name" value="GIY-YIG_endonuc"/>
</dbReference>
<reference evidence="3" key="2">
    <citation type="submission" date="2017-02" db="UniProtKB">
        <authorList>
            <consortium name="WormBaseParasite"/>
        </authorList>
    </citation>
    <scope>IDENTIFICATION</scope>
</reference>
<keyword evidence="2" id="KW-1185">Reference proteome</keyword>
<dbReference type="Gene3D" id="3.40.1440.10">
    <property type="entry name" value="GIY-YIG endonuclease"/>
    <property type="match status" value="1"/>
</dbReference>